<dbReference type="CDD" id="cd07987">
    <property type="entry name" value="LPLAT_MGAT-like"/>
    <property type="match status" value="1"/>
</dbReference>
<keyword evidence="10" id="KW-0256">Endoplasmic reticulum</keyword>
<dbReference type="AlphaFoldDB" id="A0AAE0GD86"/>
<dbReference type="SUPFAM" id="SSF69593">
    <property type="entry name" value="Glycerol-3-phosphate (1)-acyltransferase"/>
    <property type="match status" value="1"/>
</dbReference>
<name>A0AAE0GD86_9CHLO</name>
<evidence type="ECO:0000256" key="1">
    <source>
        <dbReference type="ARBA" id="ARBA00004477"/>
    </source>
</evidence>
<gene>
    <name evidence="15" type="ORF">CYMTET_15923</name>
</gene>
<comment type="caution">
    <text evidence="15">The sequence shown here is derived from an EMBL/GenBank/DDBJ whole genome shotgun (WGS) entry which is preliminary data.</text>
</comment>
<comment type="pathway">
    <text evidence="2">Glycerolipid metabolism; triacylglycerol biosynthesis.</text>
</comment>
<dbReference type="Proteomes" id="UP001190700">
    <property type="component" value="Unassembled WGS sequence"/>
</dbReference>
<comment type="pathway">
    <text evidence="3">Lipid metabolism.</text>
</comment>
<evidence type="ECO:0000256" key="12">
    <source>
        <dbReference type="ARBA" id="ARBA00023098"/>
    </source>
</evidence>
<evidence type="ECO:0000256" key="3">
    <source>
        <dbReference type="ARBA" id="ARBA00005189"/>
    </source>
</evidence>
<keyword evidence="11" id="KW-1133">Transmembrane helix</keyword>
<dbReference type="GO" id="GO:0019432">
    <property type="term" value="P:triglyceride biosynthetic process"/>
    <property type="evidence" value="ECO:0007669"/>
    <property type="project" value="TreeGrafter"/>
</dbReference>
<protein>
    <recommendedName>
        <fullName evidence="5">diacylglycerol O-acyltransferase</fullName>
        <ecNumber evidence="5">2.3.1.20</ecNumber>
    </recommendedName>
</protein>
<accession>A0AAE0GD86</accession>
<dbReference type="GO" id="GO:0006071">
    <property type="term" value="P:glycerol metabolic process"/>
    <property type="evidence" value="ECO:0007669"/>
    <property type="project" value="UniProtKB-KW"/>
</dbReference>
<evidence type="ECO:0000256" key="14">
    <source>
        <dbReference type="ARBA" id="ARBA00023315"/>
    </source>
</evidence>
<dbReference type="EC" id="2.3.1.20" evidence="5"/>
<dbReference type="EMBL" id="LGRX02006855">
    <property type="protein sequence ID" value="KAK3275981.1"/>
    <property type="molecule type" value="Genomic_DNA"/>
</dbReference>
<keyword evidence="16" id="KW-1185">Reference proteome</keyword>
<evidence type="ECO:0000256" key="13">
    <source>
        <dbReference type="ARBA" id="ARBA00023136"/>
    </source>
</evidence>
<dbReference type="PANTHER" id="PTHR12317:SF0">
    <property type="entry name" value="ACYLTRANSFERASE"/>
    <property type="match status" value="1"/>
</dbReference>
<evidence type="ECO:0000256" key="4">
    <source>
        <dbReference type="ARBA" id="ARBA00005420"/>
    </source>
</evidence>
<evidence type="ECO:0000256" key="8">
    <source>
        <dbReference type="ARBA" id="ARBA00022692"/>
    </source>
</evidence>
<keyword evidence="7" id="KW-0808">Transferase</keyword>
<evidence type="ECO:0000256" key="10">
    <source>
        <dbReference type="ARBA" id="ARBA00022824"/>
    </source>
</evidence>
<keyword evidence="9" id="KW-0319">Glycerol metabolism</keyword>
<comment type="similarity">
    <text evidence="4">Belongs to the diacylglycerol acyltransferase family.</text>
</comment>
<dbReference type="PANTHER" id="PTHR12317">
    <property type="entry name" value="DIACYLGLYCEROL O-ACYLTRANSFERASE"/>
    <property type="match status" value="1"/>
</dbReference>
<reference evidence="15 16" key="1">
    <citation type="journal article" date="2015" name="Genome Biol. Evol.">
        <title>Comparative Genomics of a Bacterivorous Green Alga Reveals Evolutionary Causalities and Consequences of Phago-Mixotrophic Mode of Nutrition.</title>
        <authorList>
            <person name="Burns J.A."/>
            <person name="Paasch A."/>
            <person name="Narechania A."/>
            <person name="Kim E."/>
        </authorList>
    </citation>
    <scope>NUCLEOTIDE SEQUENCE [LARGE SCALE GENOMIC DNA]</scope>
    <source>
        <strain evidence="15 16">PLY_AMNH</strain>
    </source>
</reference>
<keyword evidence="12" id="KW-0443">Lipid metabolism</keyword>
<organism evidence="15 16">
    <name type="scientific">Cymbomonas tetramitiformis</name>
    <dbReference type="NCBI Taxonomy" id="36881"/>
    <lineage>
        <taxon>Eukaryota</taxon>
        <taxon>Viridiplantae</taxon>
        <taxon>Chlorophyta</taxon>
        <taxon>Pyramimonadophyceae</taxon>
        <taxon>Pyramimonadales</taxon>
        <taxon>Pyramimonadaceae</taxon>
        <taxon>Cymbomonas</taxon>
    </lineage>
</organism>
<evidence type="ECO:0000313" key="15">
    <source>
        <dbReference type="EMBL" id="KAK3275981.1"/>
    </source>
</evidence>
<evidence type="ECO:0000256" key="2">
    <source>
        <dbReference type="ARBA" id="ARBA00004771"/>
    </source>
</evidence>
<keyword evidence="8" id="KW-0812">Transmembrane</keyword>
<evidence type="ECO:0000313" key="16">
    <source>
        <dbReference type="Proteomes" id="UP001190700"/>
    </source>
</evidence>
<dbReference type="GO" id="GO:0005789">
    <property type="term" value="C:endoplasmic reticulum membrane"/>
    <property type="evidence" value="ECO:0007669"/>
    <property type="project" value="UniProtKB-SubCell"/>
</dbReference>
<evidence type="ECO:0000256" key="9">
    <source>
        <dbReference type="ARBA" id="ARBA00022798"/>
    </source>
</evidence>
<sequence length="200" mass="21794">MAVMDVVMQVPFIREYLLFTGHLDASRGTMSRHMAKGANLAIIPGGEAEALRTEKGKEAVVLKGRAGFISLALQHGAAIVPTYTFGQVDTFHVSKTFLFSVREWIRMKLKMSIPVFWGQGGGPMPFRVPLSIAIGEPIQVPANPSGAKPDPAVVEEYAARYIAALEMLFDKHKEAAGCGDRTLEVMEVPGHNKSNSKRSQ</sequence>
<comment type="subcellular location">
    <subcellularLocation>
        <location evidence="1">Endoplasmic reticulum membrane</location>
        <topology evidence="1">Multi-pass membrane protein</topology>
    </subcellularLocation>
</comment>
<dbReference type="Pfam" id="PF03982">
    <property type="entry name" value="DAGAT"/>
    <property type="match status" value="1"/>
</dbReference>
<evidence type="ECO:0000256" key="11">
    <source>
        <dbReference type="ARBA" id="ARBA00022989"/>
    </source>
</evidence>
<proteinExistence type="inferred from homology"/>
<evidence type="ECO:0000256" key="6">
    <source>
        <dbReference type="ARBA" id="ARBA00022516"/>
    </source>
</evidence>
<keyword evidence="13" id="KW-0472">Membrane</keyword>
<keyword evidence="14" id="KW-0012">Acyltransferase</keyword>
<evidence type="ECO:0000256" key="7">
    <source>
        <dbReference type="ARBA" id="ARBA00022679"/>
    </source>
</evidence>
<dbReference type="InterPro" id="IPR007130">
    <property type="entry name" value="DAGAT"/>
</dbReference>
<keyword evidence="6" id="KW-0444">Lipid biosynthesis</keyword>
<evidence type="ECO:0000256" key="5">
    <source>
        <dbReference type="ARBA" id="ARBA00013244"/>
    </source>
</evidence>
<dbReference type="GO" id="GO:0004144">
    <property type="term" value="F:diacylglycerol O-acyltransferase activity"/>
    <property type="evidence" value="ECO:0007669"/>
    <property type="project" value="UniProtKB-EC"/>
</dbReference>